<keyword evidence="3" id="KW-0687">Ribonucleoprotein</keyword>
<feature type="domain" description="Ribosomal protein eL8/eL30/eS12/Gadd45" evidence="6">
    <location>
        <begin position="24"/>
        <end position="117"/>
    </location>
</feature>
<sequence length="119" mass="12740">MADVEVEVPVNPVLSGGAMDVNTALQEVLKTALIHGGLVHGLHEAAKSLDKRQAVLCVLAENCDEAAYKKLVQALCNEHQIPLVKVDNNKKLGEWAGLCKIDKDGKARKIVGCSCVVIK</sequence>
<evidence type="ECO:0000313" key="8">
    <source>
        <dbReference type="Proteomes" id="UP000243750"/>
    </source>
</evidence>
<keyword evidence="2" id="KW-0689">Ribosomal protein</keyword>
<organism evidence="7 8">
    <name type="scientific">Halopseudomonas pelagia</name>
    <dbReference type="NCBI Taxonomy" id="553151"/>
    <lineage>
        <taxon>Bacteria</taxon>
        <taxon>Pseudomonadati</taxon>
        <taxon>Pseudomonadota</taxon>
        <taxon>Gammaproteobacteria</taxon>
        <taxon>Pseudomonadales</taxon>
        <taxon>Pseudomonadaceae</taxon>
        <taxon>Halopseudomonas</taxon>
    </lineage>
</organism>
<evidence type="ECO:0000256" key="3">
    <source>
        <dbReference type="ARBA" id="ARBA00023274"/>
    </source>
</evidence>
<dbReference type="Proteomes" id="UP000243750">
    <property type="component" value="Unassembled WGS sequence"/>
</dbReference>
<gene>
    <name evidence="7" type="ORF">CO192_07525</name>
</gene>
<reference evidence="7 8" key="1">
    <citation type="submission" date="2017-09" db="EMBL/GenBank/DDBJ databases">
        <title>Bacterial and phytoplankton interrelationship in Kongsfjorden, an Arctic fjord.</title>
        <authorList>
            <person name="Sinha R."/>
            <person name="Krishnan K."/>
        </authorList>
    </citation>
    <scope>NUCLEOTIDE SEQUENCE [LARGE SCALE GENOMIC DNA]</scope>
    <source>
        <strain evidence="7 8">58</strain>
    </source>
</reference>
<name>A0AA91Z6E6_9GAMM</name>
<dbReference type="InterPro" id="IPR004038">
    <property type="entry name" value="Ribosomal_eL8/eL30/eS12/Gad45"/>
</dbReference>
<dbReference type="GO" id="GO:0006412">
    <property type="term" value="P:translation"/>
    <property type="evidence" value="ECO:0007669"/>
    <property type="project" value="InterPro"/>
</dbReference>
<comment type="similarity">
    <text evidence="1">Belongs to the eukaryotic ribosomal protein eS12 family.</text>
</comment>
<feature type="non-terminal residue" evidence="7">
    <location>
        <position position="119"/>
    </location>
</feature>
<dbReference type="PROSITE" id="PS01189">
    <property type="entry name" value="RIBOSOMAL_S12E"/>
    <property type="match status" value="1"/>
</dbReference>
<dbReference type="SUPFAM" id="SSF55315">
    <property type="entry name" value="L30e-like"/>
    <property type="match status" value="1"/>
</dbReference>
<dbReference type="InterPro" id="IPR029064">
    <property type="entry name" value="Ribosomal_eL30-like_sf"/>
</dbReference>
<dbReference type="GO" id="GO:0003735">
    <property type="term" value="F:structural constituent of ribosome"/>
    <property type="evidence" value="ECO:0007669"/>
    <property type="project" value="InterPro"/>
</dbReference>
<dbReference type="PRINTS" id="PR00972">
    <property type="entry name" value="RIBSOMALS12E"/>
</dbReference>
<evidence type="ECO:0000256" key="4">
    <source>
        <dbReference type="ARBA" id="ARBA00035145"/>
    </source>
</evidence>
<dbReference type="PANTHER" id="PTHR11843">
    <property type="entry name" value="40S RIBOSOMAL PROTEIN S12"/>
    <property type="match status" value="1"/>
</dbReference>
<dbReference type="AlphaFoldDB" id="A0AA91Z6E6"/>
<dbReference type="Pfam" id="PF01248">
    <property type="entry name" value="Ribosomal_L7Ae"/>
    <property type="match status" value="1"/>
</dbReference>
<dbReference type="EMBL" id="NWMT01000075">
    <property type="protein sequence ID" value="PCD00008.1"/>
    <property type="molecule type" value="Genomic_DNA"/>
</dbReference>
<proteinExistence type="inferred from homology"/>
<dbReference type="FunFam" id="3.30.1330.30:FF:000019">
    <property type="entry name" value="40S ribosomal protein S12"/>
    <property type="match status" value="1"/>
</dbReference>
<dbReference type="InterPro" id="IPR000530">
    <property type="entry name" value="Ribosomal_eS12"/>
</dbReference>
<dbReference type="GO" id="GO:1990904">
    <property type="term" value="C:ribonucleoprotein complex"/>
    <property type="evidence" value="ECO:0007669"/>
    <property type="project" value="UniProtKB-KW"/>
</dbReference>
<comment type="caution">
    <text evidence="7">The sequence shown here is derived from an EMBL/GenBank/DDBJ whole genome shotgun (WGS) entry which is preliminary data.</text>
</comment>
<evidence type="ECO:0000259" key="6">
    <source>
        <dbReference type="Pfam" id="PF01248"/>
    </source>
</evidence>
<dbReference type="InterPro" id="IPR047860">
    <property type="entry name" value="Ribosomal_eS12_CS"/>
</dbReference>
<dbReference type="Gene3D" id="3.30.1330.30">
    <property type="match status" value="1"/>
</dbReference>
<evidence type="ECO:0000256" key="1">
    <source>
        <dbReference type="ARBA" id="ARBA00005824"/>
    </source>
</evidence>
<dbReference type="GO" id="GO:0005840">
    <property type="term" value="C:ribosome"/>
    <property type="evidence" value="ECO:0007669"/>
    <property type="project" value="UniProtKB-KW"/>
</dbReference>
<protein>
    <recommendedName>
        <fullName evidence="4">Small ribosomal subunit protein eS12</fullName>
    </recommendedName>
    <alternativeName>
        <fullName evidence="5">40S ribosomal protein S12</fullName>
    </alternativeName>
</protein>
<evidence type="ECO:0000256" key="5">
    <source>
        <dbReference type="ARBA" id="ARBA00035472"/>
    </source>
</evidence>
<evidence type="ECO:0000256" key="2">
    <source>
        <dbReference type="ARBA" id="ARBA00022980"/>
    </source>
</evidence>
<accession>A0AA91Z6E6</accession>
<evidence type="ECO:0000313" key="7">
    <source>
        <dbReference type="EMBL" id="PCD00008.1"/>
    </source>
</evidence>